<feature type="chain" id="PRO_5020267717" description="Lipoprotein" evidence="1">
    <location>
        <begin position="22"/>
        <end position="80"/>
    </location>
</feature>
<dbReference type="AlphaFoldDB" id="A0A4R5U598"/>
<name>A0A4R5U598_9GAMM</name>
<dbReference type="Proteomes" id="UP000295543">
    <property type="component" value="Unassembled WGS sequence"/>
</dbReference>
<evidence type="ECO:0000313" key="3">
    <source>
        <dbReference type="Proteomes" id="UP000295543"/>
    </source>
</evidence>
<evidence type="ECO:0008006" key="4">
    <source>
        <dbReference type="Google" id="ProtNLM"/>
    </source>
</evidence>
<organism evidence="2 3">
    <name type="scientific">Luteimonas terrae</name>
    <dbReference type="NCBI Taxonomy" id="1530191"/>
    <lineage>
        <taxon>Bacteria</taxon>
        <taxon>Pseudomonadati</taxon>
        <taxon>Pseudomonadota</taxon>
        <taxon>Gammaproteobacteria</taxon>
        <taxon>Lysobacterales</taxon>
        <taxon>Lysobacteraceae</taxon>
        <taxon>Luteimonas</taxon>
    </lineage>
</organism>
<sequence>MQRLFALGFFTLAVVAALAYAACTLARMKVHFDATCLHPRALRAVFARAHRRAVGGQRIAMTTTLVAAAGALACCWPFAD</sequence>
<gene>
    <name evidence="2" type="ORF">E2F49_15780</name>
</gene>
<reference evidence="2 3" key="1">
    <citation type="submission" date="2019-03" db="EMBL/GenBank/DDBJ databases">
        <title>Luteimonas zhaokaii sp.nov., isolated from the rectal contents of Plateau pika in Yushu, Qinghai Province, China.</title>
        <authorList>
            <person name="Zhang G."/>
        </authorList>
    </citation>
    <scope>NUCLEOTIDE SEQUENCE [LARGE SCALE GENOMIC DNA]</scope>
    <source>
        <strain evidence="2 3">THG-MD21</strain>
    </source>
</reference>
<proteinExistence type="predicted"/>
<evidence type="ECO:0000313" key="2">
    <source>
        <dbReference type="EMBL" id="TDK29017.1"/>
    </source>
</evidence>
<evidence type="ECO:0000256" key="1">
    <source>
        <dbReference type="SAM" id="SignalP"/>
    </source>
</evidence>
<accession>A0A4R5U598</accession>
<protein>
    <recommendedName>
        <fullName evidence="4">Lipoprotein</fullName>
    </recommendedName>
</protein>
<dbReference type="EMBL" id="SMTG01000009">
    <property type="protein sequence ID" value="TDK29017.1"/>
    <property type="molecule type" value="Genomic_DNA"/>
</dbReference>
<comment type="caution">
    <text evidence="2">The sequence shown here is derived from an EMBL/GenBank/DDBJ whole genome shotgun (WGS) entry which is preliminary data.</text>
</comment>
<feature type="signal peptide" evidence="1">
    <location>
        <begin position="1"/>
        <end position="21"/>
    </location>
</feature>
<keyword evidence="1" id="KW-0732">Signal</keyword>
<dbReference type="RefSeq" id="WP_133394780.1">
    <property type="nucleotide sequence ID" value="NZ_SMTG01000009.1"/>
</dbReference>
<keyword evidence="3" id="KW-1185">Reference proteome</keyword>